<keyword evidence="3" id="KW-1185">Reference proteome</keyword>
<sequence length="155" mass="16603">MQATHARRSSACLLGAARLASPGTLAASDDACLAAQRSCGATARQRLALFSVRSSSPGGGQARHAARYREGRRAEGGAEEGRAAARRCPAAPLRSRRRRRRVRTALAFMQPTRSEVGPTSGHARSCPRMCVAQGAATYAQGVWMVRELVRSRLED</sequence>
<feature type="compositionally biased region" description="Basic and acidic residues" evidence="1">
    <location>
        <begin position="67"/>
        <end position="83"/>
    </location>
</feature>
<dbReference type="RefSeq" id="XP_025599655.1">
    <property type="nucleotide sequence ID" value="XM_025739581.1"/>
</dbReference>
<dbReference type="GeneID" id="37267127"/>
<evidence type="ECO:0000313" key="2">
    <source>
        <dbReference type="EMBL" id="PWN99376.1"/>
    </source>
</evidence>
<accession>A0A316ZDI9</accession>
<organism evidence="2 3">
    <name type="scientific">Tilletiopsis washingtonensis</name>
    <dbReference type="NCBI Taxonomy" id="58919"/>
    <lineage>
        <taxon>Eukaryota</taxon>
        <taxon>Fungi</taxon>
        <taxon>Dikarya</taxon>
        <taxon>Basidiomycota</taxon>
        <taxon>Ustilaginomycotina</taxon>
        <taxon>Exobasidiomycetes</taxon>
        <taxon>Entylomatales</taxon>
        <taxon>Entylomatales incertae sedis</taxon>
        <taxon>Tilletiopsis</taxon>
    </lineage>
</organism>
<evidence type="ECO:0000313" key="3">
    <source>
        <dbReference type="Proteomes" id="UP000245946"/>
    </source>
</evidence>
<gene>
    <name evidence="2" type="ORF">FA09DRAFT_229236</name>
</gene>
<evidence type="ECO:0000256" key="1">
    <source>
        <dbReference type="SAM" id="MobiDB-lite"/>
    </source>
</evidence>
<feature type="region of interest" description="Disordered" evidence="1">
    <location>
        <begin position="53"/>
        <end position="96"/>
    </location>
</feature>
<dbReference type="EMBL" id="KZ819288">
    <property type="protein sequence ID" value="PWN99376.1"/>
    <property type="molecule type" value="Genomic_DNA"/>
</dbReference>
<reference evidence="2 3" key="1">
    <citation type="journal article" date="2018" name="Mol. Biol. Evol.">
        <title>Broad Genomic Sampling Reveals a Smut Pathogenic Ancestry of the Fungal Clade Ustilaginomycotina.</title>
        <authorList>
            <person name="Kijpornyongpan T."/>
            <person name="Mondo S.J."/>
            <person name="Barry K."/>
            <person name="Sandor L."/>
            <person name="Lee J."/>
            <person name="Lipzen A."/>
            <person name="Pangilinan J."/>
            <person name="LaButti K."/>
            <person name="Hainaut M."/>
            <person name="Henrissat B."/>
            <person name="Grigoriev I.V."/>
            <person name="Spatafora J.W."/>
            <person name="Aime M.C."/>
        </authorList>
    </citation>
    <scope>NUCLEOTIDE SEQUENCE [LARGE SCALE GENOMIC DNA]</scope>
    <source>
        <strain evidence="2 3">MCA 4186</strain>
    </source>
</reference>
<protein>
    <submittedName>
        <fullName evidence="2">Uncharacterized protein</fullName>
    </submittedName>
</protein>
<name>A0A316ZDI9_9BASI</name>
<dbReference type="Proteomes" id="UP000245946">
    <property type="component" value="Unassembled WGS sequence"/>
</dbReference>
<dbReference type="AlphaFoldDB" id="A0A316ZDI9"/>
<proteinExistence type="predicted"/>